<evidence type="ECO:0000313" key="2">
    <source>
        <dbReference type="Proteomes" id="UP000616151"/>
    </source>
</evidence>
<accession>A0ACC5RC48</accession>
<proteinExistence type="predicted"/>
<keyword evidence="2" id="KW-1185">Reference proteome</keyword>
<protein>
    <submittedName>
        <fullName evidence="1">ABC transporter permease</fullName>
    </submittedName>
</protein>
<evidence type="ECO:0000313" key="1">
    <source>
        <dbReference type="EMBL" id="MBK1870269.1"/>
    </source>
</evidence>
<gene>
    <name evidence="1" type="ORF">JHL16_28155</name>
</gene>
<dbReference type="EMBL" id="JAENHL010000008">
    <property type="protein sequence ID" value="MBK1870269.1"/>
    <property type="molecule type" value="Genomic_DNA"/>
</dbReference>
<name>A0ACC5RC48_9HYPH</name>
<organism evidence="1 2">
    <name type="scientific">Taklimakanibacter albus</name>
    <dbReference type="NCBI Taxonomy" id="2800327"/>
    <lineage>
        <taxon>Bacteria</taxon>
        <taxon>Pseudomonadati</taxon>
        <taxon>Pseudomonadota</taxon>
        <taxon>Alphaproteobacteria</taxon>
        <taxon>Hyphomicrobiales</taxon>
        <taxon>Aestuariivirgaceae</taxon>
        <taxon>Taklimakanibacter</taxon>
    </lineage>
</organism>
<sequence length="319" mass="34531">MAFLLRRAQAALFTIACVMLMLFVLVRSVPGDMASIMLGPRATPELRARIVAEMGLDQNIFTQLWLFLTRVVRGDFGEDVISRRPIFDIVAEVLPNTLILAGTALFLSLVFGILLGLIAAKSRGSWADSLLGLLSVAFVSTPSLVVSIVLLLLFSRALHWFPVAGVGDSGDVLDQLAHLVLPATALALGWIGYIARLVRAALLETLTEHHIRTLRAYGVPEWRIAGIYALRLALVPLVSILGIGLGDLIGSAVFAELIFARPGIGSLIFNSIAVRNYPVVQAAVLIIVLIYILANMAVDLINSRLDPRIARALREGRQA</sequence>
<dbReference type="Proteomes" id="UP000616151">
    <property type="component" value="Unassembled WGS sequence"/>
</dbReference>
<reference evidence="1" key="1">
    <citation type="submission" date="2021-01" db="EMBL/GenBank/DDBJ databases">
        <authorList>
            <person name="Sun Q."/>
        </authorList>
    </citation>
    <scope>NUCLEOTIDE SEQUENCE</scope>
    <source>
        <strain evidence="1">YIM B02566</strain>
    </source>
</reference>
<comment type="caution">
    <text evidence="1">The sequence shown here is derived from an EMBL/GenBank/DDBJ whole genome shotgun (WGS) entry which is preliminary data.</text>
</comment>